<dbReference type="EMBL" id="JAOPHQ010003437">
    <property type="protein sequence ID" value="KAK0143075.1"/>
    <property type="molecule type" value="Genomic_DNA"/>
</dbReference>
<keyword evidence="1" id="KW-0863">Zinc-finger</keyword>
<name>A0AA47NZN1_MERPO</name>
<evidence type="ECO:0000313" key="3">
    <source>
        <dbReference type="EMBL" id="KAK0143075.1"/>
    </source>
</evidence>
<dbReference type="InterPro" id="IPR007527">
    <property type="entry name" value="Znf_SWIM"/>
</dbReference>
<dbReference type="InterPro" id="IPR019080">
    <property type="entry name" value="YqaJ_viral_recombinase"/>
</dbReference>
<dbReference type="PANTHER" id="PTHR46609:SF7">
    <property type="match status" value="1"/>
</dbReference>
<dbReference type="GO" id="GO:0006281">
    <property type="term" value="P:DNA repair"/>
    <property type="evidence" value="ECO:0007669"/>
    <property type="project" value="UniProtKB-ARBA"/>
</dbReference>
<evidence type="ECO:0000259" key="2">
    <source>
        <dbReference type="PROSITE" id="PS50966"/>
    </source>
</evidence>
<dbReference type="PANTHER" id="PTHR46609">
    <property type="entry name" value="EXONUCLEASE, PHAGE-TYPE/RECB, C-TERMINAL DOMAIN-CONTAINING PROTEIN"/>
    <property type="match status" value="1"/>
</dbReference>
<keyword evidence="1" id="KW-0479">Metal-binding</keyword>
<accession>A0AA47NZN1</accession>
<reference evidence="3" key="1">
    <citation type="journal article" date="2023" name="Front. Mar. Sci.">
        <title>A new Merluccius polli reference genome to investigate the effects of global change in West African waters.</title>
        <authorList>
            <person name="Mateo J.L."/>
            <person name="Blanco-Fernandez C."/>
            <person name="Garcia-Vazquez E."/>
            <person name="Machado-Schiaffino G."/>
        </authorList>
    </citation>
    <scope>NUCLEOTIDE SEQUENCE</scope>
    <source>
        <strain evidence="3">C29</strain>
        <tissue evidence="3">Fin</tissue>
    </source>
</reference>
<dbReference type="PROSITE" id="PS50966">
    <property type="entry name" value="ZF_SWIM"/>
    <property type="match status" value="1"/>
</dbReference>
<dbReference type="GO" id="GO:0008270">
    <property type="term" value="F:zinc ion binding"/>
    <property type="evidence" value="ECO:0007669"/>
    <property type="project" value="UniProtKB-KW"/>
</dbReference>
<dbReference type="InterPro" id="IPR051703">
    <property type="entry name" value="NF-kappa-B_Signaling_Reg"/>
</dbReference>
<dbReference type="Proteomes" id="UP001174136">
    <property type="component" value="Unassembled WGS sequence"/>
</dbReference>
<dbReference type="Pfam" id="PF09588">
    <property type="entry name" value="YqaJ"/>
    <property type="match status" value="1"/>
</dbReference>
<feature type="domain" description="SWIM-type" evidence="2">
    <location>
        <begin position="162"/>
        <end position="191"/>
    </location>
</feature>
<gene>
    <name evidence="3" type="ORF">N1851_018799</name>
</gene>
<dbReference type="SUPFAM" id="SSF52980">
    <property type="entry name" value="Restriction endonuclease-like"/>
    <property type="match status" value="1"/>
</dbReference>
<protein>
    <recommendedName>
        <fullName evidence="2">SWIM-type domain-containing protein</fullName>
    </recommendedName>
</protein>
<dbReference type="AlphaFoldDB" id="A0AA47NZN1"/>
<sequence length="569" mass="64461">MFFFCPLWEIHRLLCGKSSDNTAFEDSIRSELKLLVTIDTISSWLSVRILIIINFSNSLYAAEFRSNASGFFSQGGFFRFTLTLPLAMPFFTRSLQDVPRLTVNDVHRIVQATSKTPTAKKDKGFKLYVSSYIHNYEGHPPDPRFNRGVRGCNRHPRTSNSKPVALERCQCTCVAGTVLCCHVAALLYQTAHYSQLGLTSVPPVFSCTETEQKWHKPRTMGIKPGPVNDMVIISARPRERRLAEGIRSNLYKGVSCPLPDISTLKVQEAYHGLRSDEAPMITAMAVSSDVPLVESMFGPVQEGSVLSYQLPLRTVPSSCPHTDAPSPPQLPLSYYRLGPSTCPFVFSEHQHHHMASLAISLETAHKIEKSTREQSSCVEWHQLRRCRITSTKFREVCHTRGESSAENLAKRLLGSSHQTADMRRGLALEPIAVEEYCKVREVNHYPCGFLIHPEAPWMGSTPDGIVYDPEGQPVFGLLEMKCPNVASYVDCPYIMIKDGTHTLRRSHPYYWQVQGQMLVSGCDWCDFVIYTEDDMFIQRIPCDMEVMQTIKEKVDHFFFYFYLNAFLAN</sequence>
<dbReference type="Gene3D" id="3.90.320.10">
    <property type="match status" value="1"/>
</dbReference>
<dbReference type="InterPro" id="IPR011604">
    <property type="entry name" value="PDDEXK-like_dom_sf"/>
</dbReference>
<keyword evidence="1" id="KW-0862">Zinc</keyword>
<comment type="caution">
    <text evidence="3">The sequence shown here is derived from an EMBL/GenBank/DDBJ whole genome shotgun (WGS) entry which is preliminary data.</text>
</comment>
<evidence type="ECO:0000256" key="1">
    <source>
        <dbReference type="PROSITE-ProRule" id="PRU00325"/>
    </source>
</evidence>
<dbReference type="CDD" id="cd22343">
    <property type="entry name" value="PDDEXK_lambda_exonuclease-like"/>
    <property type="match status" value="1"/>
</dbReference>
<keyword evidence="4" id="KW-1185">Reference proteome</keyword>
<dbReference type="InterPro" id="IPR011335">
    <property type="entry name" value="Restrct_endonuc-II-like"/>
</dbReference>
<evidence type="ECO:0000313" key="4">
    <source>
        <dbReference type="Proteomes" id="UP001174136"/>
    </source>
</evidence>
<organism evidence="3 4">
    <name type="scientific">Merluccius polli</name>
    <name type="common">Benguela hake</name>
    <name type="synonym">Merluccius cadenati</name>
    <dbReference type="NCBI Taxonomy" id="89951"/>
    <lineage>
        <taxon>Eukaryota</taxon>
        <taxon>Metazoa</taxon>
        <taxon>Chordata</taxon>
        <taxon>Craniata</taxon>
        <taxon>Vertebrata</taxon>
        <taxon>Euteleostomi</taxon>
        <taxon>Actinopterygii</taxon>
        <taxon>Neopterygii</taxon>
        <taxon>Teleostei</taxon>
        <taxon>Neoteleostei</taxon>
        <taxon>Acanthomorphata</taxon>
        <taxon>Zeiogadaria</taxon>
        <taxon>Gadariae</taxon>
        <taxon>Gadiformes</taxon>
        <taxon>Gadoidei</taxon>
        <taxon>Merlucciidae</taxon>
        <taxon>Merluccius</taxon>
    </lineage>
</organism>
<proteinExistence type="predicted"/>